<comment type="catalytic activity">
    <reaction evidence="2">
        <text>a 3'-end 2',3'-cyclophospho-ribonucleotide-RNA + H2O = a 3'-end 2'-phospho-ribonucleotide-RNA + H(+)</text>
        <dbReference type="Rhea" id="RHEA:11828"/>
        <dbReference type="Rhea" id="RHEA-COMP:10464"/>
        <dbReference type="Rhea" id="RHEA-COMP:17353"/>
        <dbReference type="ChEBI" id="CHEBI:15377"/>
        <dbReference type="ChEBI" id="CHEBI:15378"/>
        <dbReference type="ChEBI" id="CHEBI:83064"/>
        <dbReference type="ChEBI" id="CHEBI:173113"/>
        <dbReference type="EC" id="3.1.4.58"/>
    </reaction>
</comment>
<evidence type="ECO:0000256" key="1">
    <source>
        <dbReference type="ARBA" id="ARBA00022801"/>
    </source>
</evidence>
<dbReference type="PANTHER" id="PTHR35561">
    <property type="entry name" value="RNA 2',3'-CYCLIC PHOSPHODIESTERASE"/>
    <property type="match status" value="1"/>
</dbReference>
<keyword evidence="3" id="KW-0436">Ligase</keyword>
<comment type="function">
    <text evidence="2">Hydrolyzes RNA 2',3'-cyclic phosphodiester to an RNA 2'-phosphomonoester.</text>
</comment>
<dbReference type="Gene3D" id="3.90.1140.10">
    <property type="entry name" value="Cyclic phosphodiesterase"/>
    <property type="match status" value="1"/>
</dbReference>
<protein>
    <recommendedName>
        <fullName evidence="2">RNA 2',3'-cyclic phosphodiesterase</fullName>
        <shortName evidence="2">RNA 2',3'-CPDase</shortName>
        <ecNumber evidence="2">3.1.4.58</ecNumber>
    </recommendedName>
</protein>
<evidence type="ECO:0000256" key="2">
    <source>
        <dbReference type="HAMAP-Rule" id="MF_01940"/>
    </source>
</evidence>
<accession>A0A643FBB6</accession>
<reference evidence="3 4" key="1">
    <citation type="submission" date="2019-09" db="EMBL/GenBank/DDBJ databases">
        <title>Draft genome sequences of 48 bacterial type strains from the CCUG.</title>
        <authorList>
            <person name="Tunovic T."/>
            <person name="Pineiro-Iglesias B."/>
            <person name="Unosson C."/>
            <person name="Inganas E."/>
            <person name="Ohlen M."/>
            <person name="Cardew S."/>
            <person name="Jensie-Markopoulos S."/>
            <person name="Salva-Serra F."/>
            <person name="Jaen-Luchoro D."/>
            <person name="Karlsson R."/>
            <person name="Svensson-Stadler L."/>
            <person name="Chun J."/>
            <person name="Moore E."/>
        </authorList>
    </citation>
    <scope>NUCLEOTIDE SEQUENCE [LARGE SCALE GENOMIC DNA]</scope>
    <source>
        <strain evidence="3 4">CCUG 30977</strain>
    </source>
</reference>
<dbReference type="EMBL" id="VZPB01000028">
    <property type="protein sequence ID" value="KAB0580956.1"/>
    <property type="molecule type" value="Genomic_DNA"/>
</dbReference>
<keyword evidence="4" id="KW-1185">Reference proteome</keyword>
<dbReference type="InterPro" id="IPR004175">
    <property type="entry name" value="RNA_CPDase"/>
</dbReference>
<evidence type="ECO:0000313" key="4">
    <source>
        <dbReference type="Proteomes" id="UP000430120"/>
    </source>
</evidence>
<comment type="similarity">
    <text evidence="2">Belongs to the 2H phosphoesterase superfamily. ThpR family.</text>
</comment>
<dbReference type="Proteomes" id="UP000430120">
    <property type="component" value="Unassembled WGS sequence"/>
</dbReference>
<dbReference type="EC" id="3.1.4.58" evidence="2"/>
<dbReference type="HAMAP" id="MF_01940">
    <property type="entry name" value="RNA_CPDase"/>
    <property type="match status" value="1"/>
</dbReference>
<comment type="caution">
    <text evidence="3">The sequence shown here is derived from an EMBL/GenBank/DDBJ whole genome shotgun (WGS) entry which is preliminary data.</text>
</comment>
<dbReference type="Pfam" id="PF13563">
    <property type="entry name" value="2_5_RNA_ligase2"/>
    <property type="match status" value="1"/>
</dbReference>
<evidence type="ECO:0000313" key="3">
    <source>
        <dbReference type="EMBL" id="KAB0580956.1"/>
    </source>
</evidence>
<dbReference type="GO" id="GO:0016874">
    <property type="term" value="F:ligase activity"/>
    <property type="evidence" value="ECO:0007669"/>
    <property type="project" value="UniProtKB-KW"/>
</dbReference>
<feature type="active site" description="Proton acceptor" evidence="2">
    <location>
        <position position="150"/>
    </location>
</feature>
<dbReference type="OrthoDB" id="7061261at2"/>
<sequence>MSGQLSLMGFEAPPAAPRNDRLFFALQPSVAACEQITALGKALCETHGLHSKLIAPERLHITLHHLGDHAGVPAEVVEAAGRAAARMACPPFEVVLDHAMSFRMRRDKAPFVLRSAEGQDGALMNFQRELGLAMAREGLGHLVDARFTPHVTLSYAPRELPESPVEPLRWTVREFVLIHSLLGKGEHRVLARWPLSGATHG</sequence>
<dbReference type="GO" id="GO:0008664">
    <property type="term" value="F:RNA 2',3'-cyclic 3'-phosphodiesterase activity"/>
    <property type="evidence" value="ECO:0007669"/>
    <property type="project" value="UniProtKB-EC"/>
</dbReference>
<proteinExistence type="inferred from homology"/>
<dbReference type="SUPFAM" id="SSF55144">
    <property type="entry name" value="LigT-like"/>
    <property type="match status" value="1"/>
</dbReference>
<dbReference type="RefSeq" id="WP_151124509.1">
    <property type="nucleotide sequence ID" value="NZ_CP088081.1"/>
</dbReference>
<keyword evidence="1 2" id="KW-0378">Hydrolase</keyword>
<dbReference type="AlphaFoldDB" id="A0A643FBB6"/>
<gene>
    <name evidence="3" type="ORF">F7Q92_12745</name>
</gene>
<organism evidence="3 4">
    <name type="scientific">Ideonella dechloratans</name>
    <dbReference type="NCBI Taxonomy" id="36863"/>
    <lineage>
        <taxon>Bacteria</taxon>
        <taxon>Pseudomonadati</taxon>
        <taxon>Pseudomonadota</taxon>
        <taxon>Betaproteobacteria</taxon>
        <taxon>Burkholderiales</taxon>
        <taxon>Sphaerotilaceae</taxon>
        <taxon>Ideonella</taxon>
    </lineage>
</organism>
<dbReference type="PANTHER" id="PTHR35561:SF1">
    <property type="entry name" value="RNA 2',3'-CYCLIC PHOSPHODIESTERASE"/>
    <property type="match status" value="1"/>
</dbReference>
<name>A0A643FBB6_IDEDE</name>
<dbReference type="GO" id="GO:0004113">
    <property type="term" value="F:2',3'-cyclic-nucleotide 3'-phosphodiesterase activity"/>
    <property type="evidence" value="ECO:0007669"/>
    <property type="project" value="InterPro"/>
</dbReference>
<feature type="short sequence motif" description="HXTX 2" evidence="2">
    <location>
        <begin position="150"/>
        <end position="153"/>
    </location>
</feature>
<feature type="short sequence motif" description="HXTX 1" evidence="2">
    <location>
        <begin position="60"/>
        <end position="63"/>
    </location>
</feature>
<feature type="active site" description="Proton donor" evidence="2">
    <location>
        <position position="60"/>
    </location>
</feature>
<dbReference type="InterPro" id="IPR009097">
    <property type="entry name" value="Cyclic_Pdiesterase"/>
</dbReference>